<dbReference type="GeneID" id="301127472"/>
<sequence>MNDPEEALKQTLTFNLQFNEPLRRSTRSAEKAYYARNNEEANRIAREKGYPGAGYNISNKKLIEWLDITEDEQRHLSTIIDANEKRRRKQKRREMGVKSREEYLKEQRNKTDKNLEKLRQAIELNPDFSNYKLAKLLGISESYVRKGCYMLFTGTDDLIKNEDRSIKEHDVLYSRIKPLSSQKMEGLVVYFQPH</sequence>
<evidence type="ECO:0000313" key="1">
    <source>
        <dbReference type="EMBL" id="WNF32697.1"/>
    </source>
</evidence>
<dbReference type="EMBL" id="CP134501">
    <property type="protein sequence ID" value="WNF32697.1"/>
    <property type="molecule type" value="Genomic_DNA"/>
</dbReference>
<protein>
    <recommendedName>
        <fullName evidence="3">Phage protein</fullName>
    </recommendedName>
</protein>
<evidence type="ECO:0008006" key="3">
    <source>
        <dbReference type="Google" id="ProtNLM"/>
    </source>
</evidence>
<dbReference type="RefSeq" id="WP_144598484.1">
    <property type="nucleotide sequence ID" value="NZ_CP134501.1"/>
</dbReference>
<dbReference type="Proteomes" id="UP001303701">
    <property type="component" value="Chromosome"/>
</dbReference>
<evidence type="ECO:0000313" key="2">
    <source>
        <dbReference type="Proteomes" id="UP001303701"/>
    </source>
</evidence>
<proteinExistence type="predicted"/>
<keyword evidence="2" id="KW-1185">Reference proteome</keyword>
<accession>A0ABY9W988</accession>
<reference evidence="1 2" key="1">
    <citation type="submission" date="2023-09" db="EMBL/GenBank/DDBJ databases">
        <title>Different Types of Thermotolerant Ring-Cleaving Dioxygenases derived from Aeribacillus composti HB-1 applied for multiple aromatic hydrocarbons removal.</title>
        <authorList>
            <person name="Cao L."/>
            <person name="Li M."/>
            <person name="Ma T."/>
        </authorList>
    </citation>
    <scope>NUCLEOTIDE SEQUENCE [LARGE SCALE GENOMIC DNA]</scope>
    <source>
        <strain evidence="1 2">HB-1</strain>
    </source>
</reference>
<gene>
    <name evidence="1" type="ORF">RI196_15880</name>
</gene>
<organism evidence="1 2">
    <name type="scientific">Aeribacillus composti</name>
    <dbReference type="NCBI Taxonomy" id="1868734"/>
    <lineage>
        <taxon>Bacteria</taxon>
        <taxon>Bacillati</taxon>
        <taxon>Bacillota</taxon>
        <taxon>Bacilli</taxon>
        <taxon>Bacillales</taxon>
        <taxon>Bacillaceae</taxon>
        <taxon>Aeribacillus</taxon>
    </lineage>
</organism>
<name>A0ABY9W988_9BACI</name>